<keyword evidence="5" id="KW-1185">Reference proteome</keyword>
<dbReference type="GO" id="GO:0005886">
    <property type="term" value="C:plasma membrane"/>
    <property type="evidence" value="ECO:0007669"/>
    <property type="project" value="TreeGrafter"/>
</dbReference>
<dbReference type="InterPro" id="IPR003593">
    <property type="entry name" value="AAA+_ATPase"/>
</dbReference>
<evidence type="ECO:0000313" key="5">
    <source>
        <dbReference type="Proteomes" id="UP001317532"/>
    </source>
</evidence>
<keyword evidence="1" id="KW-0547">Nucleotide-binding</keyword>
<dbReference type="InterPro" id="IPR003439">
    <property type="entry name" value="ABC_transporter-like_ATP-bd"/>
</dbReference>
<dbReference type="KEGG" id="vab:WPS_33810"/>
<proteinExistence type="predicted"/>
<dbReference type="SUPFAM" id="SSF52540">
    <property type="entry name" value="P-loop containing nucleoside triphosphate hydrolases"/>
    <property type="match status" value="1"/>
</dbReference>
<name>A0AAN1XZ92_UNVUL</name>
<protein>
    <submittedName>
        <fullName evidence="4">Phosphonates import ATP-binding protein PhnC 1</fullName>
    </submittedName>
</protein>
<dbReference type="PROSITE" id="PS50893">
    <property type="entry name" value="ABC_TRANSPORTER_2"/>
    <property type="match status" value="1"/>
</dbReference>
<dbReference type="RefSeq" id="WP_317995655.1">
    <property type="nucleotide sequence ID" value="NZ_AP025523.1"/>
</dbReference>
<accession>A0AAN1XZ92</accession>
<gene>
    <name evidence="4" type="primary">phnC1</name>
    <name evidence="4" type="ORF">WPS_33810</name>
</gene>
<keyword evidence="2 4" id="KW-0067">ATP-binding</keyword>
<dbReference type="PANTHER" id="PTHR24220">
    <property type="entry name" value="IMPORT ATP-BINDING PROTEIN"/>
    <property type="match status" value="1"/>
</dbReference>
<dbReference type="GO" id="GO:0005524">
    <property type="term" value="F:ATP binding"/>
    <property type="evidence" value="ECO:0007669"/>
    <property type="project" value="UniProtKB-KW"/>
</dbReference>
<dbReference type="Proteomes" id="UP001317532">
    <property type="component" value="Chromosome"/>
</dbReference>
<dbReference type="InterPro" id="IPR015854">
    <property type="entry name" value="ABC_transpr_LolD-like"/>
</dbReference>
<dbReference type="EMBL" id="AP025523">
    <property type="protein sequence ID" value="BDE08105.1"/>
    <property type="molecule type" value="Genomic_DNA"/>
</dbReference>
<evidence type="ECO:0000313" key="4">
    <source>
        <dbReference type="EMBL" id="BDE08105.1"/>
    </source>
</evidence>
<dbReference type="Pfam" id="PF00005">
    <property type="entry name" value="ABC_tran"/>
    <property type="match status" value="1"/>
</dbReference>
<feature type="domain" description="ABC transporter" evidence="3">
    <location>
        <begin position="2"/>
        <end position="233"/>
    </location>
</feature>
<dbReference type="PANTHER" id="PTHR24220:SF659">
    <property type="entry name" value="TRANSPORTER, PUTATIVE-RELATED"/>
    <property type="match status" value="1"/>
</dbReference>
<evidence type="ECO:0000256" key="2">
    <source>
        <dbReference type="ARBA" id="ARBA00022840"/>
    </source>
</evidence>
<dbReference type="SMART" id="SM00382">
    <property type="entry name" value="AAA"/>
    <property type="match status" value="1"/>
</dbReference>
<sequence>MLSYENVRHAFGERVVLDGCTFSVRAGECVALLGQSGAGKTTLFRLAYGAFDPDEGTVRVGGVDLRGVHGAALRQVRARIGVVFQAHELIDELSVEANVLAGTFGRRTTLGAIRSVLRPSALERRLAHDALARVGLGDRVRERAYHLSGGQRQRIAVARAIAARAELVLADEPAASLDPSLAREIVDLLTADARERGAALVCTLHQPELARSFDRVITLEAGRIVRDAVAGAA</sequence>
<dbReference type="GO" id="GO:0022857">
    <property type="term" value="F:transmembrane transporter activity"/>
    <property type="evidence" value="ECO:0007669"/>
    <property type="project" value="TreeGrafter"/>
</dbReference>
<dbReference type="Gene3D" id="3.40.50.300">
    <property type="entry name" value="P-loop containing nucleotide triphosphate hydrolases"/>
    <property type="match status" value="1"/>
</dbReference>
<organism evidence="4 5">
    <name type="scientific">Vulcanimicrobium alpinum</name>
    <dbReference type="NCBI Taxonomy" id="3016050"/>
    <lineage>
        <taxon>Bacteria</taxon>
        <taxon>Bacillati</taxon>
        <taxon>Vulcanimicrobiota</taxon>
        <taxon>Vulcanimicrobiia</taxon>
        <taxon>Vulcanimicrobiales</taxon>
        <taxon>Vulcanimicrobiaceae</taxon>
        <taxon>Vulcanimicrobium</taxon>
    </lineage>
</organism>
<dbReference type="InterPro" id="IPR027417">
    <property type="entry name" value="P-loop_NTPase"/>
</dbReference>
<dbReference type="AlphaFoldDB" id="A0AAN1XZ92"/>
<dbReference type="GO" id="GO:0016887">
    <property type="term" value="F:ATP hydrolysis activity"/>
    <property type="evidence" value="ECO:0007669"/>
    <property type="project" value="InterPro"/>
</dbReference>
<evidence type="ECO:0000256" key="1">
    <source>
        <dbReference type="ARBA" id="ARBA00022741"/>
    </source>
</evidence>
<evidence type="ECO:0000259" key="3">
    <source>
        <dbReference type="PROSITE" id="PS50893"/>
    </source>
</evidence>
<dbReference type="InterPro" id="IPR017871">
    <property type="entry name" value="ABC_transporter-like_CS"/>
</dbReference>
<dbReference type="PROSITE" id="PS00211">
    <property type="entry name" value="ABC_TRANSPORTER_1"/>
    <property type="match status" value="1"/>
</dbReference>
<reference evidence="4 5" key="1">
    <citation type="journal article" date="2022" name="ISME Commun">
        <title>Vulcanimicrobium alpinus gen. nov. sp. nov., the first cultivated representative of the candidate phylum 'Eremiobacterota', is a metabolically versatile aerobic anoxygenic phototroph.</title>
        <authorList>
            <person name="Yabe S."/>
            <person name="Muto K."/>
            <person name="Abe K."/>
            <person name="Yokota A."/>
            <person name="Staudigel H."/>
            <person name="Tebo B.M."/>
        </authorList>
    </citation>
    <scope>NUCLEOTIDE SEQUENCE [LARGE SCALE GENOMIC DNA]</scope>
    <source>
        <strain evidence="4 5">WC8-2</strain>
    </source>
</reference>